<evidence type="ECO:0000313" key="4">
    <source>
        <dbReference type="EMBL" id="PHT93762.1"/>
    </source>
</evidence>
<feature type="domain" description="Reverse transcriptase Ty1/copia-type" evidence="3">
    <location>
        <begin position="322"/>
        <end position="550"/>
    </location>
</feature>
<dbReference type="InterPro" id="IPR043502">
    <property type="entry name" value="DNA/RNA_pol_sf"/>
</dbReference>
<reference evidence="4 5" key="1">
    <citation type="journal article" date="2014" name="Nat. Genet.">
        <title>Genome sequence of the hot pepper provides insights into the evolution of pungency in Capsicum species.</title>
        <authorList>
            <person name="Kim S."/>
            <person name="Park M."/>
            <person name="Yeom S.I."/>
            <person name="Kim Y.M."/>
            <person name="Lee J.M."/>
            <person name="Lee H.A."/>
            <person name="Seo E."/>
            <person name="Choi J."/>
            <person name="Cheong K."/>
            <person name="Kim K.T."/>
            <person name="Jung K."/>
            <person name="Lee G.W."/>
            <person name="Oh S.K."/>
            <person name="Bae C."/>
            <person name="Kim S.B."/>
            <person name="Lee H.Y."/>
            <person name="Kim S.Y."/>
            <person name="Kim M.S."/>
            <person name="Kang B.C."/>
            <person name="Jo Y.D."/>
            <person name="Yang H.B."/>
            <person name="Jeong H.J."/>
            <person name="Kang W.H."/>
            <person name="Kwon J.K."/>
            <person name="Shin C."/>
            <person name="Lim J.Y."/>
            <person name="Park J.H."/>
            <person name="Huh J.H."/>
            <person name="Kim J.S."/>
            <person name="Kim B.D."/>
            <person name="Cohen O."/>
            <person name="Paran I."/>
            <person name="Suh M.C."/>
            <person name="Lee S.B."/>
            <person name="Kim Y.K."/>
            <person name="Shin Y."/>
            <person name="Noh S.J."/>
            <person name="Park J."/>
            <person name="Seo Y.S."/>
            <person name="Kwon S.Y."/>
            <person name="Kim H.A."/>
            <person name="Park J.M."/>
            <person name="Kim H.J."/>
            <person name="Choi S.B."/>
            <person name="Bosland P.W."/>
            <person name="Reeves G."/>
            <person name="Jo S.H."/>
            <person name="Lee B.W."/>
            <person name="Cho H.T."/>
            <person name="Choi H.S."/>
            <person name="Lee M.S."/>
            <person name="Yu Y."/>
            <person name="Do Choi Y."/>
            <person name="Park B.S."/>
            <person name="van Deynze A."/>
            <person name="Ashrafi H."/>
            <person name="Hill T."/>
            <person name="Kim W.T."/>
            <person name="Pai H.S."/>
            <person name="Ahn H.K."/>
            <person name="Yeam I."/>
            <person name="Giovannoni J.J."/>
            <person name="Rose J.K."/>
            <person name="Sorensen I."/>
            <person name="Lee S.J."/>
            <person name="Kim R.W."/>
            <person name="Choi I.Y."/>
            <person name="Choi B.S."/>
            <person name="Lim J.S."/>
            <person name="Lee Y.H."/>
            <person name="Choi D."/>
        </authorList>
    </citation>
    <scope>NUCLEOTIDE SEQUENCE [LARGE SCALE GENOMIC DNA]</scope>
    <source>
        <strain evidence="5">cv. CM334</strain>
    </source>
</reference>
<name>A0A2G3AHP5_CAPAN</name>
<sequence length="566" mass="65577">MDKGEKDDILADKLRKNLIGKRYLIVLDDMWDGIEWDNLRLCFLASGKHCAENGLFSFSYKMKMLPPQGWSILKENLFEDYYVQTTGLKGRVKEEEDDDDSILDYNDDDEDEEATLAEIEEFFGDLGERNGTILQQCVNIDELKQFVVFEGKMTNKRQMQDAATIVGATSISSTSRANSPQPMAPVEKPRKFTSIDFKRWQQKMFFYLTTLCIQRFTSEDAPEIGNRFSQVQELQVIIHDLLAEGLIVNDTFQVAGIIEKLPPMWKDFKNYLKYKHKEIIVEDLIVQLHIEEDNKAAERRSKGNSTINGAHIVEDDQNNSKKRNKSLGSKWIFKRKTKADNTIDKYKARLVVKGFKQKEGLDYFDIYSPVTRITLIQTLVVVYDLEIHQMDVKTIFLNRELEEVIYMEQPEGFVVPGKKNKVCKLIKSLYGLKQEPKQWHTKFDQTMLANGFKINEYDKCVYIKDTPNHQVIVCLYVDDVLIISRDMSDINAMKQMLESKFNMKDLGVADLILGIRILRNPQGLALSQSYYIENVLEKFKYMKFDIAKTPLDVSFVLQKNEGESDS</sequence>
<evidence type="ECO:0000256" key="1">
    <source>
        <dbReference type="SAM" id="MobiDB-lite"/>
    </source>
</evidence>
<dbReference type="InterPro" id="IPR002182">
    <property type="entry name" value="NB-ARC"/>
</dbReference>
<proteinExistence type="predicted"/>
<dbReference type="Pfam" id="PF00931">
    <property type="entry name" value="NB-ARC"/>
    <property type="match status" value="1"/>
</dbReference>
<feature type="domain" description="NB-ARC" evidence="2">
    <location>
        <begin position="6"/>
        <end position="50"/>
    </location>
</feature>
<protein>
    <recommendedName>
        <fullName evidence="6">Reverse transcriptase Ty1/copia-type domain-containing protein</fullName>
    </recommendedName>
</protein>
<dbReference type="PANTHER" id="PTHR47592:SF24">
    <property type="entry name" value="BNACNNG30200D PROTEIN"/>
    <property type="match status" value="1"/>
</dbReference>
<dbReference type="AlphaFoldDB" id="A0A2G3AHP5"/>
<dbReference type="SUPFAM" id="SSF56672">
    <property type="entry name" value="DNA/RNA polymerases"/>
    <property type="match status" value="1"/>
</dbReference>
<dbReference type="GO" id="GO:0043531">
    <property type="term" value="F:ADP binding"/>
    <property type="evidence" value="ECO:0007669"/>
    <property type="project" value="InterPro"/>
</dbReference>
<evidence type="ECO:0000259" key="2">
    <source>
        <dbReference type="Pfam" id="PF00931"/>
    </source>
</evidence>
<dbReference type="InterPro" id="IPR013103">
    <property type="entry name" value="RVT_2"/>
</dbReference>
<reference evidence="4 5" key="2">
    <citation type="journal article" date="2017" name="Genome Biol.">
        <title>New reference genome sequences of hot pepper reveal the massive evolution of plant disease-resistance genes by retroduplication.</title>
        <authorList>
            <person name="Kim S."/>
            <person name="Park J."/>
            <person name="Yeom S.I."/>
            <person name="Kim Y.M."/>
            <person name="Seo E."/>
            <person name="Kim K.T."/>
            <person name="Kim M.S."/>
            <person name="Lee J.M."/>
            <person name="Cheong K."/>
            <person name="Shin H.S."/>
            <person name="Kim S.B."/>
            <person name="Han K."/>
            <person name="Lee J."/>
            <person name="Park M."/>
            <person name="Lee H.A."/>
            <person name="Lee H.Y."/>
            <person name="Lee Y."/>
            <person name="Oh S."/>
            <person name="Lee J.H."/>
            <person name="Choi E."/>
            <person name="Choi E."/>
            <person name="Lee S.E."/>
            <person name="Jeon J."/>
            <person name="Kim H."/>
            <person name="Choi G."/>
            <person name="Song H."/>
            <person name="Lee J."/>
            <person name="Lee S.C."/>
            <person name="Kwon J.K."/>
            <person name="Lee H.Y."/>
            <person name="Koo N."/>
            <person name="Hong Y."/>
            <person name="Kim R.W."/>
            <person name="Kang W.H."/>
            <person name="Huh J.H."/>
            <person name="Kang B.C."/>
            <person name="Yang T.J."/>
            <person name="Lee Y.H."/>
            <person name="Bennetzen J.L."/>
            <person name="Choi D."/>
        </authorList>
    </citation>
    <scope>NUCLEOTIDE SEQUENCE [LARGE SCALE GENOMIC DNA]</scope>
    <source>
        <strain evidence="5">cv. CM334</strain>
    </source>
</reference>
<dbReference type="Gramene" id="PHT93762">
    <property type="protein sequence ID" value="PHT93762"/>
    <property type="gene ID" value="T459_01644"/>
</dbReference>
<dbReference type="Pfam" id="PF07727">
    <property type="entry name" value="RVT_2"/>
    <property type="match status" value="1"/>
</dbReference>
<feature type="region of interest" description="Disordered" evidence="1">
    <location>
        <begin position="297"/>
        <end position="324"/>
    </location>
</feature>
<evidence type="ECO:0000259" key="3">
    <source>
        <dbReference type="Pfam" id="PF07727"/>
    </source>
</evidence>
<dbReference type="EMBL" id="AYRZ02000001">
    <property type="protein sequence ID" value="PHT93762.1"/>
    <property type="molecule type" value="Genomic_DNA"/>
</dbReference>
<dbReference type="PANTHER" id="PTHR47592">
    <property type="entry name" value="PBF68 PROTEIN"/>
    <property type="match status" value="1"/>
</dbReference>
<dbReference type="Proteomes" id="UP000222542">
    <property type="component" value="Unassembled WGS sequence"/>
</dbReference>
<accession>A0A2G3AHP5</accession>
<evidence type="ECO:0008006" key="6">
    <source>
        <dbReference type="Google" id="ProtNLM"/>
    </source>
</evidence>
<dbReference type="Pfam" id="PF14223">
    <property type="entry name" value="Retrotran_gag_2"/>
    <property type="match status" value="1"/>
</dbReference>
<evidence type="ECO:0000313" key="5">
    <source>
        <dbReference type="Proteomes" id="UP000222542"/>
    </source>
</evidence>
<organism evidence="4 5">
    <name type="scientific">Capsicum annuum</name>
    <name type="common">Capsicum pepper</name>
    <dbReference type="NCBI Taxonomy" id="4072"/>
    <lineage>
        <taxon>Eukaryota</taxon>
        <taxon>Viridiplantae</taxon>
        <taxon>Streptophyta</taxon>
        <taxon>Embryophyta</taxon>
        <taxon>Tracheophyta</taxon>
        <taxon>Spermatophyta</taxon>
        <taxon>Magnoliopsida</taxon>
        <taxon>eudicotyledons</taxon>
        <taxon>Gunneridae</taxon>
        <taxon>Pentapetalae</taxon>
        <taxon>asterids</taxon>
        <taxon>lamiids</taxon>
        <taxon>Solanales</taxon>
        <taxon>Solanaceae</taxon>
        <taxon>Solanoideae</taxon>
        <taxon>Capsiceae</taxon>
        <taxon>Capsicum</taxon>
    </lineage>
</organism>
<comment type="caution">
    <text evidence="4">The sequence shown here is derived from an EMBL/GenBank/DDBJ whole genome shotgun (WGS) entry which is preliminary data.</text>
</comment>
<dbReference type="STRING" id="4072.A0A2G3AHP5"/>
<gene>
    <name evidence="4" type="ORF">T459_01644</name>
</gene>
<keyword evidence="5" id="KW-1185">Reference proteome</keyword>